<protein>
    <recommendedName>
        <fullName evidence="3">Transmembrane protein</fullName>
    </recommendedName>
</protein>
<feature type="transmembrane region" description="Helical" evidence="1">
    <location>
        <begin position="47"/>
        <end position="67"/>
    </location>
</feature>
<organism evidence="2">
    <name type="scientific">Medicago truncatula</name>
    <name type="common">Barrel medic</name>
    <name type="synonym">Medicago tribuloides</name>
    <dbReference type="NCBI Taxonomy" id="3880"/>
    <lineage>
        <taxon>Eukaryota</taxon>
        <taxon>Viridiplantae</taxon>
        <taxon>Streptophyta</taxon>
        <taxon>Embryophyta</taxon>
        <taxon>Tracheophyta</taxon>
        <taxon>Spermatophyta</taxon>
        <taxon>Magnoliopsida</taxon>
        <taxon>eudicotyledons</taxon>
        <taxon>Gunneridae</taxon>
        <taxon>Pentapetalae</taxon>
        <taxon>rosids</taxon>
        <taxon>fabids</taxon>
        <taxon>Fabales</taxon>
        <taxon>Fabaceae</taxon>
        <taxon>Papilionoideae</taxon>
        <taxon>50 kb inversion clade</taxon>
        <taxon>NPAAA clade</taxon>
        <taxon>Hologalegina</taxon>
        <taxon>IRL clade</taxon>
        <taxon>Trifolieae</taxon>
        <taxon>Medicago</taxon>
    </lineage>
</organism>
<keyword evidence="1" id="KW-0472">Membrane</keyword>
<accession>A0A396HQ72</accession>
<proteinExistence type="predicted"/>
<gene>
    <name evidence="2" type="ORF">MtrunA17_Chr6g0486431</name>
</gene>
<evidence type="ECO:0000313" key="2">
    <source>
        <dbReference type="EMBL" id="RHN52977.1"/>
    </source>
</evidence>
<comment type="caution">
    <text evidence="2">The sequence shown here is derived from an EMBL/GenBank/DDBJ whole genome shotgun (WGS) entry which is preliminary data.</text>
</comment>
<keyword evidence="1" id="KW-1133">Transmembrane helix</keyword>
<name>A0A396HQ72_MEDTR</name>
<dbReference type="AlphaFoldDB" id="A0A396HQ72"/>
<dbReference type="Gramene" id="rna37719">
    <property type="protein sequence ID" value="RHN52977.1"/>
    <property type="gene ID" value="gene37719"/>
</dbReference>
<keyword evidence="1" id="KW-0812">Transmembrane</keyword>
<dbReference type="Proteomes" id="UP000265566">
    <property type="component" value="Chromosome 6"/>
</dbReference>
<reference evidence="2" key="1">
    <citation type="journal article" date="2018" name="Nat. Plants">
        <title>Whole-genome landscape of Medicago truncatula symbiotic genes.</title>
        <authorList>
            <person name="Pecrix Y."/>
            <person name="Gamas P."/>
            <person name="Carrere S."/>
        </authorList>
    </citation>
    <scope>NUCLEOTIDE SEQUENCE</scope>
    <source>
        <tissue evidence="2">Leaves</tissue>
    </source>
</reference>
<sequence>MTDFRFVEGTYINCLFLNISSEVELYLLLNCIFSYKKKKKKKTQFNPLPVFFSPSLLTLLCIIPFLMHGRILT</sequence>
<dbReference type="EMBL" id="PSQE01000006">
    <property type="protein sequence ID" value="RHN52977.1"/>
    <property type="molecule type" value="Genomic_DNA"/>
</dbReference>
<evidence type="ECO:0000256" key="1">
    <source>
        <dbReference type="SAM" id="Phobius"/>
    </source>
</evidence>
<evidence type="ECO:0008006" key="3">
    <source>
        <dbReference type="Google" id="ProtNLM"/>
    </source>
</evidence>